<accession>A0ABV6RI60</accession>
<keyword evidence="2" id="KW-0472">Membrane</keyword>
<dbReference type="RefSeq" id="WP_386664428.1">
    <property type="nucleotide sequence ID" value="NZ_JBHLTG010000001.1"/>
</dbReference>
<keyword evidence="2" id="KW-0812">Transmembrane</keyword>
<dbReference type="EMBL" id="JBHLTG010000001">
    <property type="protein sequence ID" value="MFC0676669.1"/>
    <property type="molecule type" value="Genomic_DNA"/>
</dbReference>
<dbReference type="Proteomes" id="UP001589896">
    <property type="component" value="Unassembled WGS sequence"/>
</dbReference>
<feature type="compositionally biased region" description="Basic and acidic residues" evidence="1">
    <location>
        <begin position="160"/>
        <end position="181"/>
    </location>
</feature>
<keyword evidence="4" id="KW-1185">Reference proteome</keyword>
<name>A0ABV6RI60_9GAMM</name>
<organism evidence="3 4">
    <name type="scientific">Lysobacter korlensis</name>
    <dbReference type="NCBI Taxonomy" id="553636"/>
    <lineage>
        <taxon>Bacteria</taxon>
        <taxon>Pseudomonadati</taxon>
        <taxon>Pseudomonadota</taxon>
        <taxon>Gammaproteobacteria</taxon>
        <taxon>Lysobacterales</taxon>
        <taxon>Lysobacteraceae</taxon>
        <taxon>Lysobacter</taxon>
    </lineage>
</organism>
<evidence type="ECO:0000313" key="4">
    <source>
        <dbReference type="Proteomes" id="UP001589896"/>
    </source>
</evidence>
<evidence type="ECO:0000313" key="3">
    <source>
        <dbReference type="EMBL" id="MFC0676669.1"/>
    </source>
</evidence>
<evidence type="ECO:0000256" key="2">
    <source>
        <dbReference type="SAM" id="Phobius"/>
    </source>
</evidence>
<gene>
    <name evidence="3" type="ORF">ACFFGH_02220</name>
</gene>
<sequence length="181" mass="19306">MHATGEPGESTPGARGRAPGLLESLRELRDAGRSGAASARDASKALRTLVSADVALARSAIGRAVAFIAIAIVFGGSAWLLLMTALIVALVRHLDWPWSVALLSTATLSLAVTAYAAWRTLYYFEHTRLRATRRQLARLGFGELADYMPDPGSPESTRAASDRLAENPPAKDERGIDLTPP</sequence>
<reference evidence="3 4" key="1">
    <citation type="submission" date="2024-09" db="EMBL/GenBank/DDBJ databases">
        <authorList>
            <person name="Sun Q."/>
            <person name="Mori K."/>
        </authorList>
    </citation>
    <scope>NUCLEOTIDE SEQUENCE [LARGE SCALE GENOMIC DNA]</scope>
    <source>
        <strain evidence="3 4">KCTC 23076</strain>
    </source>
</reference>
<keyword evidence="2" id="KW-1133">Transmembrane helix</keyword>
<protein>
    <submittedName>
        <fullName evidence="3">Phage holin family protein</fullName>
    </submittedName>
</protein>
<evidence type="ECO:0000256" key="1">
    <source>
        <dbReference type="SAM" id="MobiDB-lite"/>
    </source>
</evidence>
<comment type="caution">
    <text evidence="3">The sequence shown here is derived from an EMBL/GenBank/DDBJ whole genome shotgun (WGS) entry which is preliminary data.</text>
</comment>
<feature type="region of interest" description="Disordered" evidence="1">
    <location>
        <begin position="147"/>
        <end position="181"/>
    </location>
</feature>
<feature type="transmembrane region" description="Helical" evidence="2">
    <location>
        <begin position="96"/>
        <end position="118"/>
    </location>
</feature>
<proteinExistence type="predicted"/>
<feature type="transmembrane region" description="Helical" evidence="2">
    <location>
        <begin position="65"/>
        <end position="90"/>
    </location>
</feature>